<reference evidence="1" key="1">
    <citation type="journal article" date="2019" name="Sci. Rep.">
        <title>Draft genome of Tanacetum cinerariifolium, the natural source of mosquito coil.</title>
        <authorList>
            <person name="Yamashiro T."/>
            <person name="Shiraishi A."/>
            <person name="Satake H."/>
            <person name="Nakayama K."/>
        </authorList>
    </citation>
    <scope>NUCLEOTIDE SEQUENCE</scope>
</reference>
<comment type="caution">
    <text evidence="1">The sequence shown here is derived from an EMBL/GenBank/DDBJ whole genome shotgun (WGS) entry which is preliminary data.</text>
</comment>
<protein>
    <recommendedName>
        <fullName evidence="2">Reverse transcriptase domain-containing protein</fullName>
    </recommendedName>
</protein>
<evidence type="ECO:0000313" key="1">
    <source>
        <dbReference type="EMBL" id="GEU76081.1"/>
    </source>
</evidence>
<dbReference type="AlphaFoldDB" id="A0A6L2MQ14"/>
<sequence>MKPDISNDVKFEINDNFMRELRRKLFKGTDEEDAHEHVRRVLEIADLFHFPGVTHDAVMLRVFPITLMGPTLRWKNRLLARLITTWDLLEKAFIWKYHLKKQKDNPYKTRETIYMIGIPKKIHKKKDEGEMDDGWDITIKDVEKLRKIPTPTIYTLPILEPMVKPYMPRGPFRDDVKVMSEAKLEYDIPLQNGVMQPLNPYTVHITPADDNYVASVLILFWTSI</sequence>
<accession>A0A6L2MQ14</accession>
<gene>
    <name evidence="1" type="ORF">Tci_048059</name>
</gene>
<evidence type="ECO:0008006" key="2">
    <source>
        <dbReference type="Google" id="ProtNLM"/>
    </source>
</evidence>
<organism evidence="1">
    <name type="scientific">Tanacetum cinerariifolium</name>
    <name type="common">Dalmatian daisy</name>
    <name type="synonym">Chrysanthemum cinerariifolium</name>
    <dbReference type="NCBI Taxonomy" id="118510"/>
    <lineage>
        <taxon>Eukaryota</taxon>
        <taxon>Viridiplantae</taxon>
        <taxon>Streptophyta</taxon>
        <taxon>Embryophyta</taxon>
        <taxon>Tracheophyta</taxon>
        <taxon>Spermatophyta</taxon>
        <taxon>Magnoliopsida</taxon>
        <taxon>eudicotyledons</taxon>
        <taxon>Gunneridae</taxon>
        <taxon>Pentapetalae</taxon>
        <taxon>asterids</taxon>
        <taxon>campanulids</taxon>
        <taxon>Asterales</taxon>
        <taxon>Asteraceae</taxon>
        <taxon>Asteroideae</taxon>
        <taxon>Anthemideae</taxon>
        <taxon>Anthemidinae</taxon>
        <taxon>Tanacetum</taxon>
    </lineage>
</organism>
<name>A0A6L2MQ14_TANCI</name>
<dbReference type="EMBL" id="BKCJ010007209">
    <property type="protein sequence ID" value="GEU76081.1"/>
    <property type="molecule type" value="Genomic_DNA"/>
</dbReference>
<proteinExistence type="predicted"/>